<dbReference type="FunFam" id="3.40.50.280:FF:000003">
    <property type="entry name" value="Dimethylamine methyltransferase corrinoid protein"/>
    <property type="match status" value="1"/>
</dbReference>
<comment type="caution">
    <text evidence="6">The sequence shown here is derived from an EMBL/GenBank/DDBJ whole genome shotgun (WGS) entry which is preliminary data.</text>
</comment>
<dbReference type="GO" id="GO:0005829">
    <property type="term" value="C:cytosol"/>
    <property type="evidence" value="ECO:0007669"/>
    <property type="project" value="TreeGrafter"/>
</dbReference>
<proteinExistence type="inferred from homology"/>
<evidence type="ECO:0000259" key="4">
    <source>
        <dbReference type="PROSITE" id="PS51332"/>
    </source>
</evidence>
<keyword evidence="3" id="KW-0170">Cobalt</keyword>
<dbReference type="InterPro" id="IPR036724">
    <property type="entry name" value="Cobalamin-bd_sf"/>
</dbReference>
<dbReference type="GO" id="GO:0046872">
    <property type="term" value="F:metal ion binding"/>
    <property type="evidence" value="ECO:0007669"/>
    <property type="project" value="UniProtKB-KW"/>
</dbReference>
<evidence type="ECO:0000256" key="1">
    <source>
        <dbReference type="ARBA" id="ARBA00010854"/>
    </source>
</evidence>
<organism evidence="6">
    <name type="scientific">marine sediment metagenome</name>
    <dbReference type="NCBI Taxonomy" id="412755"/>
    <lineage>
        <taxon>unclassified sequences</taxon>
        <taxon>metagenomes</taxon>
        <taxon>ecological metagenomes</taxon>
    </lineage>
</organism>
<evidence type="ECO:0000259" key="5">
    <source>
        <dbReference type="PROSITE" id="PS51337"/>
    </source>
</evidence>
<dbReference type="Pfam" id="PF02310">
    <property type="entry name" value="B12-binding"/>
    <property type="match status" value="1"/>
</dbReference>
<name>A0A0F9S0B3_9ZZZZ</name>
<feature type="domain" description="B12-binding" evidence="4">
    <location>
        <begin position="85"/>
        <end position="211"/>
    </location>
</feature>
<evidence type="ECO:0000313" key="6">
    <source>
        <dbReference type="EMBL" id="KKN30601.1"/>
    </source>
</evidence>
<dbReference type="SUPFAM" id="SSF52242">
    <property type="entry name" value="Cobalamin (vitamin B12)-binding domain"/>
    <property type="match status" value="1"/>
</dbReference>
<reference evidence="6" key="1">
    <citation type="journal article" date="2015" name="Nature">
        <title>Complex archaea that bridge the gap between prokaryotes and eukaryotes.</title>
        <authorList>
            <person name="Spang A."/>
            <person name="Saw J.H."/>
            <person name="Jorgensen S.L."/>
            <person name="Zaremba-Niedzwiedzka K."/>
            <person name="Martijn J."/>
            <person name="Lind A.E."/>
            <person name="van Eijk R."/>
            <person name="Schleper C."/>
            <person name="Guy L."/>
            <person name="Ettema T.J."/>
        </authorList>
    </citation>
    <scope>NUCLEOTIDE SEQUENCE</scope>
</reference>
<keyword evidence="2" id="KW-0479">Metal-binding</keyword>
<dbReference type="InterPro" id="IPR003759">
    <property type="entry name" value="Cbl-bd_cap"/>
</dbReference>
<dbReference type="InterPro" id="IPR006158">
    <property type="entry name" value="Cobalamin-bd"/>
</dbReference>
<comment type="similarity">
    <text evidence="1">Belongs to the methylamine corrinoid protein family.</text>
</comment>
<dbReference type="InterPro" id="IPR050554">
    <property type="entry name" value="Met_Synthase/Corrinoid"/>
</dbReference>
<accession>A0A0F9S0B3</accession>
<dbReference type="GO" id="GO:0008705">
    <property type="term" value="F:methionine synthase activity"/>
    <property type="evidence" value="ECO:0007669"/>
    <property type="project" value="TreeGrafter"/>
</dbReference>
<protein>
    <recommendedName>
        <fullName evidence="7">B12-binding domain-containing protein</fullName>
    </recommendedName>
</protein>
<evidence type="ECO:0000256" key="3">
    <source>
        <dbReference type="ARBA" id="ARBA00023285"/>
    </source>
</evidence>
<sequence>MSEFITEIVELNEDKVKEMLTKKIENEDPLKIMDEVKQAMKQIGDKYEQKAYFLPDLILSGEILKDIFEQLGPKLKESGEQEQKIGKILLGTVAGDIHDIGKDVVKFMLDANGFEVMDLGVDVPTEHFAEKMKEFKPDVLALSGFLTLTYDSMKETIQKIRDAGLRDTVKIMIGGGTIDENIVDYVGADAFGLSAVDAVKLAKKWMGVLTS</sequence>
<dbReference type="PROSITE" id="PS51337">
    <property type="entry name" value="B12_BINDING_NTER"/>
    <property type="match status" value="1"/>
</dbReference>
<dbReference type="GO" id="GO:0050667">
    <property type="term" value="P:homocysteine metabolic process"/>
    <property type="evidence" value="ECO:0007669"/>
    <property type="project" value="TreeGrafter"/>
</dbReference>
<dbReference type="GO" id="GO:0031419">
    <property type="term" value="F:cobalamin binding"/>
    <property type="evidence" value="ECO:0007669"/>
    <property type="project" value="InterPro"/>
</dbReference>
<dbReference type="SUPFAM" id="SSF47644">
    <property type="entry name" value="Methionine synthase domain"/>
    <property type="match status" value="1"/>
</dbReference>
<dbReference type="Gene3D" id="1.10.1240.10">
    <property type="entry name" value="Methionine synthase domain"/>
    <property type="match status" value="1"/>
</dbReference>
<dbReference type="InterPro" id="IPR036594">
    <property type="entry name" value="Meth_synthase_dom"/>
</dbReference>
<feature type="domain" description="B12-binding N-terminal" evidence="5">
    <location>
        <begin position="1"/>
        <end position="83"/>
    </location>
</feature>
<dbReference type="SMART" id="SM01018">
    <property type="entry name" value="B12-binding_2"/>
    <property type="match status" value="1"/>
</dbReference>
<dbReference type="Pfam" id="PF02607">
    <property type="entry name" value="B12-binding_2"/>
    <property type="match status" value="1"/>
</dbReference>
<dbReference type="GO" id="GO:0046653">
    <property type="term" value="P:tetrahydrofolate metabolic process"/>
    <property type="evidence" value="ECO:0007669"/>
    <property type="project" value="TreeGrafter"/>
</dbReference>
<gene>
    <name evidence="6" type="ORF">LCGC14_0832370</name>
</gene>
<dbReference type="Gene3D" id="3.40.50.280">
    <property type="entry name" value="Cobalamin-binding domain"/>
    <property type="match status" value="1"/>
</dbReference>
<dbReference type="EMBL" id="LAZR01002394">
    <property type="protein sequence ID" value="KKN30601.1"/>
    <property type="molecule type" value="Genomic_DNA"/>
</dbReference>
<evidence type="ECO:0008006" key="7">
    <source>
        <dbReference type="Google" id="ProtNLM"/>
    </source>
</evidence>
<dbReference type="PROSITE" id="PS51332">
    <property type="entry name" value="B12_BINDING"/>
    <property type="match status" value="1"/>
</dbReference>
<dbReference type="AlphaFoldDB" id="A0A0F9S0B3"/>
<evidence type="ECO:0000256" key="2">
    <source>
        <dbReference type="ARBA" id="ARBA00022723"/>
    </source>
</evidence>
<dbReference type="PANTHER" id="PTHR45833">
    <property type="entry name" value="METHIONINE SYNTHASE"/>
    <property type="match status" value="1"/>
</dbReference>
<dbReference type="PANTHER" id="PTHR45833:SF1">
    <property type="entry name" value="METHIONINE SYNTHASE"/>
    <property type="match status" value="1"/>
</dbReference>